<keyword evidence="7 14" id="KW-1133">Transmembrane helix</keyword>
<dbReference type="GO" id="GO:0004984">
    <property type="term" value="F:olfactory receptor activity"/>
    <property type="evidence" value="ECO:0007669"/>
    <property type="project" value="InterPro"/>
</dbReference>
<keyword evidence="8 13" id="KW-0297">G-protein coupled receptor</keyword>
<gene>
    <name evidence="17" type="primary">LOC115463425</name>
</gene>
<evidence type="ECO:0000256" key="7">
    <source>
        <dbReference type="ARBA" id="ARBA00022989"/>
    </source>
</evidence>
<keyword evidence="4 14" id="KW-0716">Sensory transduction</keyword>
<name>A0A6P7XHL4_9AMPH</name>
<feature type="transmembrane region" description="Helical" evidence="14">
    <location>
        <begin position="40"/>
        <end position="63"/>
    </location>
</feature>
<evidence type="ECO:0000256" key="5">
    <source>
        <dbReference type="ARBA" id="ARBA00022692"/>
    </source>
</evidence>
<dbReference type="Proteomes" id="UP000515156">
    <property type="component" value="Chromosome 2"/>
</dbReference>
<dbReference type="GeneID" id="115463425"/>
<comment type="subcellular location">
    <subcellularLocation>
        <location evidence="2 14">Cell membrane</location>
        <topology evidence="2 14">Multi-pass membrane protein</topology>
    </subcellularLocation>
</comment>
<evidence type="ECO:0000256" key="11">
    <source>
        <dbReference type="ARBA" id="ARBA00023170"/>
    </source>
</evidence>
<accession>A0A6P7XHL4</accession>
<comment type="function">
    <text evidence="1">Odorant receptor.</text>
</comment>
<proteinExistence type="inferred from homology"/>
<dbReference type="InterPro" id="IPR017452">
    <property type="entry name" value="GPCR_Rhodpsn_7TM"/>
</dbReference>
<keyword evidence="12 13" id="KW-0807">Transducer</keyword>
<evidence type="ECO:0000313" key="17">
    <source>
        <dbReference type="RefSeq" id="XP_030049759.1"/>
    </source>
</evidence>
<feature type="domain" description="G-protein coupled receptors family 1 profile" evidence="15">
    <location>
        <begin position="56"/>
        <end position="305"/>
    </location>
</feature>
<reference evidence="17" key="1">
    <citation type="submission" date="2025-08" db="UniProtKB">
        <authorList>
            <consortium name="RefSeq"/>
        </authorList>
    </citation>
    <scope>IDENTIFICATION</scope>
</reference>
<feature type="transmembrane region" description="Helical" evidence="14">
    <location>
        <begin position="287"/>
        <end position="307"/>
    </location>
</feature>
<feature type="transmembrane region" description="Helical" evidence="14">
    <location>
        <begin position="75"/>
        <end position="97"/>
    </location>
</feature>
<evidence type="ECO:0000256" key="10">
    <source>
        <dbReference type="ARBA" id="ARBA00023157"/>
    </source>
</evidence>
<keyword evidence="3 14" id="KW-1003">Cell membrane</keyword>
<keyword evidence="10" id="KW-1015">Disulfide bond</keyword>
<dbReference type="KEGG" id="muo:115463425"/>
<comment type="similarity">
    <text evidence="13">Belongs to the G-protein coupled receptor 1 family.</text>
</comment>
<evidence type="ECO:0000313" key="16">
    <source>
        <dbReference type="Proteomes" id="UP000515156"/>
    </source>
</evidence>
<evidence type="ECO:0000256" key="3">
    <source>
        <dbReference type="ARBA" id="ARBA00022475"/>
    </source>
</evidence>
<dbReference type="InterPro" id="IPR000725">
    <property type="entry name" value="Olfact_rcpt"/>
</dbReference>
<dbReference type="FunFam" id="1.20.1070.10:FF:000082">
    <property type="entry name" value="Olfactory receptor 1A1"/>
    <property type="match status" value="1"/>
</dbReference>
<evidence type="ECO:0000256" key="12">
    <source>
        <dbReference type="ARBA" id="ARBA00023224"/>
    </source>
</evidence>
<dbReference type="InterPro" id="IPR000276">
    <property type="entry name" value="GPCR_Rhodpsn"/>
</dbReference>
<feature type="transmembrane region" description="Helical" evidence="14">
    <location>
        <begin position="252"/>
        <end position="275"/>
    </location>
</feature>
<keyword evidence="16" id="KW-1185">Reference proteome</keyword>
<evidence type="ECO:0000256" key="13">
    <source>
        <dbReference type="RuleBase" id="RU000688"/>
    </source>
</evidence>
<dbReference type="RefSeq" id="XP_030049759.1">
    <property type="nucleotide sequence ID" value="XM_030193899.1"/>
</dbReference>
<evidence type="ECO:0000256" key="9">
    <source>
        <dbReference type="ARBA" id="ARBA00023136"/>
    </source>
</evidence>
<sequence>MLLSSLQHFSSKPKRMEGGNETDVTEFILLGFSDLLQHQALLFILFVTLYAVTLSGNIAMVTVISADSHLHRPMYFFLGNLSLVDLLFTSTTVPTMLNNLLSEKKAISFSSCLLQMYFVILFGTAESFLLAVMAYDRYVAICDPLHYAIIMTRRFCLQLVMTSWIAASLHSLLHALLTSKLSFCRSNTIHNFFCELAKLLKLSCSDTSTNELVIFLEGSFVVIQPFILIAVSYLRIASAIIKMPSTQGRSKVFSTCSSHLAVVALFYGTVISLYFRPSAGGSLQQDRVASVMYSIVAPLLNPFIYSLRNNEVKGALRRIVWRRTLQARSWMS</sequence>
<dbReference type="PRINTS" id="PR00237">
    <property type="entry name" value="GPCRRHODOPSN"/>
</dbReference>
<dbReference type="OrthoDB" id="9444602at2759"/>
<feature type="transmembrane region" description="Helical" evidence="14">
    <location>
        <begin position="212"/>
        <end position="231"/>
    </location>
</feature>
<dbReference type="SUPFAM" id="SSF81321">
    <property type="entry name" value="Family A G protein-coupled receptor-like"/>
    <property type="match status" value="1"/>
</dbReference>
<dbReference type="PANTHER" id="PTHR48001">
    <property type="entry name" value="OLFACTORY RECEPTOR"/>
    <property type="match status" value="1"/>
</dbReference>
<keyword evidence="11 13" id="KW-0675">Receptor</keyword>
<organism evidence="16 17">
    <name type="scientific">Microcaecilia unicolor</name>
    <dbReference type="NCBI Taxonomy" id="1415580"/>
    <lineage>
        <taxon>Eukaryota</taxon>
        <taxon>Metazoa</taxon>
        <taxon>Chordata</taxon>
        <taxon>Craniata</taxon>
        <taxon>Vertebrata</taxon>
        <taxon>Euteleostomi</taxon>
        <taxon>Amphibia</taxon>
        <taxon>Gymnophiona</taxon>
        <taxon>Siphonopidae</taxon>
        <taxon>Microcaecilia</taxon>
    </lineage>
</organism>
<dbReference type="Gene3D" id="1.20.1070.10">
    <property type="entry name" value="Rhodopsin 7-helix transmembrane proteins"/>
    <property type="match status" value="1"/>
</dbReference>
<evidence type="ECO:0000256" key="1">
    <source>
        <dbReference type="ARBA" id="ARBA00002936"/>
    </source>
</evidence>
<feature type="transmembrane region" description="Helical" evidence="14">
    <location>
        <begin position="117"/>
        <end position="135"/>
    </location>
</feature>
<evidence type="ECO:0000259" key="15">
    <source>
        <dbReference type="PROSITE" id="PS50262"/>
    </source>
</evidence>
<keyword evidence="5 13" id="KW-0812">Transmembrane</keyword>
<evidence type="ECO:0000256" key="4">
    <source>
        <dbReference type="ARBA" id="ARBA00022606"/>
    </source>
</evidence>
<evidence type="ECO:0000256" key="14">
    <source>
        <dbReference type="RuleBase" id="RU363047"/>
    </source>
</evidence>
<keyword evidence="9 14" id="KW-0472">Membrane</keyword>
<feature type="transmembrane region" description="Helical" evidence="14">
    <location>
        <begin position="155"/>
        <end position="177"/>
    </location>
</feature>
<dbReference type="GO" id="GO:0004930">
    <property type="term" value="F:G protein-coupled receptor activity"/>
    <property type="evidence" value="ECO:0007669"/>
    <property type="project" value="UniProtKB-KW"/>
</dbReference>
<dbReference type="InParanoid" id="A0A6P7XHL4"/>
<protein>
    <recommendedName>
        <fullName evidence="14">Olfactory receptor</fullName>
    </recommendedName>
</protein>
<dbReference type="Pfam" id="PF13853">
    <property type="entry name" value="7tm_4"/>
    <property type="match status" value="1"/>
</dbReference>
<evidence type="ECO:0000256" key="8">
    <source>
        <dbReference type="ARBA" id="ARBA00023040"/>
    </source>
</evidence>
<keyword evidence="6 14" id="KW-0552">Olfaction</keyword>
<evidence type="ECO:0000256" key="6">
    <source>
        <dbReference type="ARBA" id="ARBA00022725"/>
    </source>
</evidence>
<dbReference type="CDD" id="cd15235">
    <property type="entry name" value="7tmA_OR1A-like"/>
    <property type="match status" value="1"/>
</dbReference>
<evidence type="ECO:0000256" key="2">
    <source>
        <dbReference type="ARBA" id="ARBA00004651"/>
    </source>
</evidence>
<dbReference type="PRINTS" id="PR00245">
    <property type="entry name" value="OLFACTORYR"/>
</dbReference>
<dbReference type="PROSITE" id="PS50262">
    <property type="entry name" value="G_PROTEIN_RECEP_F1_2"/>
    <property type="match status" value="1"/>
</dbReference>
<dbReference type="GO" id="GO:0005886">
    <property type="term" value="C:plasma membrane"/>
    <property type="evidence" value="ECO:0007669"/>
    <property type="project" value="UniProtKB-SubCell"/>
</dbReference>
<dbReference type="PROSITE" id="PS00237">
    <property type="entry name" value="G_PROTEIN_RECEP_F1_1"/>
    <property type="match status" value="1"/>
</dbReference>
<dbReference type="AlphaFoldDB" id="A0A6P7XHL4"/>